<evidence type="ECO:0000313" key="2">
    <source>
        <dbReference type="EMBL" id="GEO93765.1"/>
    </source>
</evidence>
<evidence type="ECO:0000313" key="3">
    <source>
        <dbReference type="Proteomes" id="UP000321155"/>
    </source>
</evidence>
<name>A0ABQ0X8Q2_9MICC</name>
<dbReference type="EMBL" id="BJZR01000177">
    <property type="protein sequence ID" value="GEO93765.1"/>
    <property type="molecule type" value="Genomic_DNA"/>
</dbReference>
<proteinExistence type="predicted"/>
<dbReference type="InterPro" id="IPR058593">
    <property type="entry name" value="ARB_07466-like_C"/>
</dbReference>
<organism evidence="2 3">
    <name type="scientific">Kocuria flava</name>
    <dbReference type="NCBI Taxonomy" id="446860"/>
    <lineage>
        <taxon>Bacteria</taxon>
        <taxon>Bacillati</taxon>
        <taxon>Actinomycetota</taxon>
        <taxon>Actinomycetes</taxon>
        <taxon>Micrococcales</taxon>
        <taxon>Micrococcaceae</taxon>
        <taxon>Kocuria</taxon>
    </lineage>
</organism>
<comment type="caution">
    <text evidence="2">The sequence shown here is derived from an EMBL/GenBank/DDBJ whole genome shotgun (WGS) entry which is preliminary data.</text>
</comment>
<dbReference type="Pfam" id="PF26571">
    <property type="entry name" value="VldE"/>
    <property type="match status" value="1"/>
</dbReference>
<protein>
    <recommendedName>
        <fullName evidence="1">ARB-07466-like C-terminal domain-containing protein</fullName>
    </recommendedName>
</protein>
<accession>A0ABQ0X8Q2</accession>
<gene>
    <name evidence="2" type="ORF">KFL01_30710</name>
</gene>
<reference evidence="2 3" key="1">
    <citation type="submission" date="2019-07" db="EMBL/GenBank/DDBJ databases">
        <title>Whole genome shotgun sequence of Kocuria flava NBRC 107626.</title>
        <authorList>
            <person name="Hosoyama A."/>
            <person name="Uohara A."/>
            <person name="Ohji S."/>
            <person name="Ichikawa N."/>
        </authorList>
    </citation>
    <scope>NUCLEOTIDE SEQUENCE [LARGE SCALE GENOMIC DNA]</scope>
    <source>
        <strain evidence="2 3">NBRC 107626</strain>
    </source>
</reference>
<keyword evidence="3" id="KW-1185">Reference proteome</keyword>
<feature type="domain" description="ARB-07466-like C-terminal" evidence="1">
    <location>
        <begin position="133"/>
        <end position="234"/>
    </location>
</feature>
<evidence type="ECO:0000259" key="1">
    <source>
        <dbReference type="Pfam" id="PF26571"/>
    </source>
</evidence>
<dbReference type="Proteomes" id="UP000321155">
    <property type="component" value="Unassembled WGS sequence"/>
</dbReference>
<dbReference type="RefSeq" id="WP_236945027.1">
    <property type="nucleotide sequence ID" value="NZ_BJZR01000177.1"/>
</dbReference>
<sequence>MPRRCAIATTTGDRRRSRRPLAGLLLLAALAGALALLGPGLLEALRTGAGPGWGSECTVETAEGRIGLDREQAQRATTAVALAARGQAPPDTSDLDDAVLQRLAEGPPGDAGPSLSCRATAAEDLPAQELTPSGLTPRAQRLLEAMTGVFGEQSLGGFAPGGVGTGHGAESTHYDGRAVDVFFRPVTEENRRQGWVLAHWLAAHAEELEVQYVIFDDRVWSVHGLRGQWQDYDAPDPDNEILRHLDHVHVDVLRGGTR</sequence>